<feature type="domain" description="PRISE-like Rossmann-fold" evidence="1">
    <location>
        <begin position="58"/>
        <end position="351"/>
    </location>
</feature>
<protein>
    <submittedName>
        <fullName evidence="2">Nucleoside-diphosphate-sugar epimerase</fullName>
    </submittedName>
</protein>
<reference evidence="2 3" key="1">
    <citation type="submission" date="2017-05" db="EMBL/GenBank/DDBJ databases">
        <authorList>
            <person name="Varghese N."/>
            <person name="Submissions S."/>
        </authorList>
    </citation>
    <scope>NUCLEOTIDE SEQUENCE [LARGE SCALE GENOMIC DNA]</scope>
    <source>
        <strain evidence="2 3">DSM 19036</strain>
    </source>
</reference>
<name>A0A521AB36_9SPHI</name>
<proteinExistence type="predicted"/>
<dbReference type="OrthoDB" id="4392084at2"/>
<dbReference type="CDD" id="cd08948">
    <property type="entry name" value="5beta-POR_like_SDR_a"/>
    <property type="match status" value="1"/>
</dbReference>
<dbReference type="EMBL" id="FXTN01000001">
    <property type="protein sequence ID" value="SMO32024.1"/>
    <property type="molecule type" value="Genomic_DNA"/>
</dbReference>
<sequence length="362" mass="40943">MKNKKTALVVGSNGVIGSNLITYLETLEDWNIIGLSRRGGHNTGKTDYISVDLLDADDCKNKLLPLTAVTHIFYAAYQDKPTWAELVEPNLTMLINVVNIIESIAPNLEHVSLMQGYKVYGAHYGPFKTPAKENDGGHMPPEFNVDQQQFLEKQQVGKQWTWTALRPSVVGGTALGNPMNLVMVIAVYATISKELGLPLRFPGKPGAYDKLMDMTDSSLLARATIWAATTTQCANQAFNITNGDLIRWNELWPKIAGYFKMEVAPPLHMPLQTIMSDKVSVWESIQQKYKLEKHRYENVSSWGFGDFVFSWDYDFFSDGSKARRLGFHEYIETEKMFFDLFDELKNKKIIPDFNNGPVRNVV</sequence>
<dbReference type="Proteomes" id="UP000320300">
    <property type="component" value="Unassembled WGS sequence"/>
</dbReference>
<dbReference type="PANTHER" id="PTHR32487">
    <property type="entry name" value="3-OXO-DELTA(4,5)-STEROID 5-BETA-REDUCTASE"/>
    <property type="match status" value="1"/>
</dbReference>
<accession>A0A521AB36</accession>
<gene>
    <name evidence="2" type="ORF">SAMN06265348_10122</name>
</gene>
<dbReference type="InterPro" id="IPR036291">
    <property type="entry name" value="NAD(P)-bd_dom_sf"/>
</dbReference>
<dbReference type="SUPFAM" id="SSF51735">
    <property type="entry name" value="NAD(P)-binding Rossmann-fold domains"/>
    <property type="match status" value="1"/>
</dbReference>
<evidence type="ECO:0000313" key="3">
    <source>
        <dbReference type="Proteomes" id="UP000320300"/>
    </source>
</evidence>
<organism evidence="2 3">
    <name type="scientific">Pedobacter westerhofensis</name>
    <dbReference type="NCBI Taxonomy" id="425512"/>
    <lineage>
        <taxon>Bacteria</taxon>
        <taxon>Pseudomonadati</taxon>
        <taxon>Bacteroidota</taxon>
        <taxon>Sphingobacteriia</taxon>
        <taxon>Sphingobacteriales</taxon>
        <taxon>Sphingobacteriaceae</taxon>
        <taxon>Pedobacter</taxon>
    </lineage>
</organism>
<dbReference type="PANTHER" id="PTHR32487:SF0">
    <property type="entry name" value="3-OXO-DELTA(4,5)-STEROID 5-BETA-REDUCTASE"/>
    <property type="match status" value="1"/>
</dbReference>
<dbReference type="Pfam" id="PF22917">
    <property type="entry name" value="PRISE"/>
    <property type="match status" value="1"/>
</dbReference>
<dbReference type="InterPro" id="IPR055222">
    <property type="entry name" value="PRISE-like_Rossmann-fold"/>
</dbReference>
<dbReference type="AlphaFoldDB" id="A0A521AB36"/>
<dbReference type="Gene3D" id="3.40.50.720">
    <property type="entry name" value="NAD(P)-binding Rossmann-like Domain"/>
    <property type="match status" value="1"/>
</dbReference>
<dbReference type="RefSeq" id="WP_142526169.1">
    <property type="nucleotide sequence ID" value="NZ_CBCSJO010000002.1"/>
</dbReference>
<evidence type="ECO:0000313" key="2">
    <source>
        <dbReference type="EMBL" id="SMO32024.1"/>
    </source>
</evidence>
<evidence type="ECO:0000259" key="1">
    <source>
        <dbReference type="Pfam" id="PF22917"/>
    </source>
</evidence>
<keyword evidence="3" id="KW-1185">Reference proteome</keyword>